<dbReference type="Pfam" id="PF10536">
    <property type="entry name" value="PMD"/>
    <property type="match status" value="1"/>
</dbReference>
<feature type="region of interest" description="Disordered" evidence="1">
    <location>
        <begin position="171"/>
        <end position="202"/>
    </location>
</feature>
<comment type="caution">
    <text evidence="3">The sequence shown here is derived from an EMBL/GenBank/DDBJ whole genome shotgun (WGS) entry which is preliminary data.</text>
</comment>
<feature type="compositionally biased region" description="Low complexity" evidence="1">
    <location>
        <begin position="830"/>
        <end position="844"/>
    </location>
</feature>
<dbReference type="GO" id="GO:0010073">
    <property type="term" value="P:meristem maintenance"/>
    <property type="evidence" value="ECO:0007669"/>
    <property type="project" value="InterPro"/>
</dbReference>
<feature type="region of interest" description="Disordered" evidence="1">
    <location>
        <begin position="735"/>
        <end position="810"/>
    </location>
</feature>
<organism evidence="3 4">
    <name type="scientific">Linum tenue</name>
    <dbReference type="NCBI Taxonomy" id="586396"/>
    <lineage>
        <taxon>Eukaryota</taxon>
        <taxon>Viridiplantae</taxon>
        <taxon>Streptophyta</taxon>
        <taxon>Embryophyta</taxon>
        <taxon>Tracheophyta</taxon>
        <taxon>Spermatophyta</taxon>
        <taxon>Magnoliopsida</taxon>
        <taxon>eudicotyledons</taxon>
        <taxon>Gunneridae</taxon>
        <taxon>Pentapetalae</taxon>
        <taxon>rosids</taxon>
        <taxon>fabids</taxon>
        <taxon>Malpighiales</taxon>
        <taxon>Linaceae</taxon>
        <taxon>Linum</taxon>
    </lineage>
</organism>
<dbReference type="EMBL" id="CAMGYJ010000006">
    <property type="protein sequence ID" value="CAI0438535.1"/>
    <property type="molecule type" value="Genomic_DNA"/>
</dbReference>
<dbReference type="PANTHER" id="PTHR46033">
    <property type="entry name" value="PROTEIN MAIN-LIKE 2"/>
    <property type="match status" value="1"/>
</dbReference>
<sequence>MTTSRQGVTLMCYWNGRMANGPNGIHYEGATPKPTRVGCEITYEELLDKIYMITGFDKLQFALKIICRYPACREFIPVPIEDNESIDIVFDVARQPDTNCLELYVEKVPITTDDQANASAEALLQVNDEVGVFSEDNQLLSDDAMAIEVDEQALVGALDCSYGVASVETNENGLQPVDNHRGESRASKGTAGRSRDVKKQRPAEAVEWNAGAYSFLDPGPIDKSVLVLQGQHRSEAIWNGQDPGVVKCRQMSGSMMRDWKFDPRLRPYLIQSGFHEFHKLGFIPLDWPLLTALVERWRQETHTFHLPVGESTITLQDVAVLLGLRVHGPAVTGKSDLQWDELCEELLGVKPDPGVLHGSTVKLSWLRTHLREPPPDADEETLLRYARAYLLGLISGVLFTDKSGSAIQLKFLPLLRDLSCTGQLSWGSATLAFLYRELCRASKTGASEMSGPLILLQVLWAWEHWHFGRPEKFGVQMHTASASESKLLGEELSVAAAARINEDPLSPGPLGSRWRSPVIRRDNPIRALFLYRDQIDQQTEDQMIWQPYTSELLATLPDICLRDQQVWRTVAPLICFDIIEWHHPERALRQFGLRQGIPEHCDTDSKLHAIDRRGKHTHDWEHYHRRYLNLWEAREATIVGGEPEEGPMQYHDPYMEWYRRITRRLITPLTQRSHKCFQPASGTSHLLVQSLTNIHSQCTTALDSFSSDEAMRTLQGIQAVCNRVLELIGETRHLQLRPTDEETTTTSTTYSRPPSTADRASQLNYEKPGPSSSASVKAKRSKNESSKRRGRSKDDDNSCQDAQAEAEATTVTIVVHDVKNGVEDESQCMSSEESPANAEAAVASLKIDSNELLQPQDTESRPRSDTCTPNKKRKSENCNGET</sequence>
<dbReference type="Proteomes" id="UP001154282">
    <property type="component" value="Unassembled WGS sequence"/>
</dbReference>
<dbReference type="AlphaFoldDB" id="A0AAV0LWM7"/>
<evidence type="ECO:0000313" key="4">
    <source>
        <dbReference type="Proteomes" id="UP001154282"/>
    </source>
</evidence>
<reference evidence="3" key="1">
    <citation type="submission" date="2022-08" db="EMBL/GenBank/DDBJ databases">
        <authorList>
            <person name="Gutierrez-Valencia J."/>
        </authorList>
    </citation>
    <scope>NUCLEOTIDE SEQUENCE</scope>
</reference>
<evidence type="ECO:0000256" key="1">
    <source>
        <dbReference type="SAM" id="MobiDB-lite"/>
    </source>
</evidence>
<evidence type="ECO:0000259" key="2">
    <source>
        <dbReference type="Pfam" id="PF10536"/>
    </source>
</evidence>
<proteinExistence type="predicted"/>
<evidence type="ECO:0000313" key="3">
    <source>
        <dbReference type="EMBL" id="CAI0438535.1"/>
    </source>
</evidence>
<feature type="region of interest" description="Disordered" evidence="1">
    <location>
        <begin position="823"/>
        <end position="882"/>
    </location>
</feature>
<dbReference type="InterPro" id="IPR019557">
    <property type="entry name" value="AminoTfrase-like_pln_mobile"/>
</dbReference>
<protein>
    <recommendedName>
        <fullName evidence="2">Aminotransferase-like plant mobile domain-containing protein</fullName>
    </recommendedName>
</protein>
<dbReference type="PANTHER" id="PTHR46033:SF8">
    <property type="entry name" value="PROTEIN MAINTENANCE OF MERISTEMS-LIKE"/>
    <property type="match status" value="1"/>
</dbReference>
<name>A0AAV0LWM7_9ROSI</name>
<feature type="compositionally biased region" description="Low complexity" evidence="1">
    <location>
        <begin position="744"/>
        <end position="756"/>
    </location>
</feature>
<accession>A0AAV0LWM7</accession>
<feature type="compositionally biased region" description="Basic and acidic residues" evidence="1">
    <location>
        <begin position="193"/>
        <end position="202"/>
    </location>
</feature>
<dbReference type="InterPro" id="IPR044824">
    <property type="entry name" value="MAIN-like"/>
</dbReference>
<keyword evidence="4" id="KW-1185">Reference proteome</keyword>
<gene>
    <name evidence="3" type="ORF">LITE_LOCUS25837</name>
</gene>
<feature type="domain" description="Aminotransferase-like plant mobile" evidence="2">
    <location>
        <begin position="273"/>
        <end position="659"/>
    </location>
</feature>
<feature type="compositionally biased region" description="Basic and acidic residues" evidence="1">
    <location>
        <begin position="781"/>
        <end position="796"/>
    </location>
</feature>